<keyword evidence="10" id="KW-1185">Reference proteome</keyword>
<evidence type="ECO:0000256" key="1">
    <source>
        <dbReference type="ARBA" id="ARBA00004141"/>
    </source>
</evidence>
<feature type="transmembrane region" description="Helical" evidence="8">
    <location>
        <begin position="161"/>
        <end position="182"/>
    </location>
</feature>
<evidence type="ECO:0000256" key="8">
    <source>
        <dbReference type="SAM" id="Phobius"/>
    </source>
</evidence>
<feature type="transmembrane region" description="Helical" evidence="8">
    <location>
        <begin position="297"/>
        <end position="318"/>
    </location>
</feature>
<feature type="transmembrane region" description="Helical" evidence="8">
    <location>
        <begin position="68"/>
        <end position="93"/>
    </location>
</feature>
<keyword evidence="4 8" id="KW-0812">Transmembrane</keyword>
<evidence type="ECO:0000256" key="7">
    <source>
        <dbReference type="SAM" id="MobiDB-lite"/>
    </source>
</evidence>
<dbReference type="AlphaFoldDB" id="A0A6P8ATF8"/>
<dbReference type="GO" id="GO:0022857">
    <property type="term" value="F:transmembrane transporter activity"/>
    <property type="evidence" value="ECO:0007669"/>
    <property type="project" value="InterPro"/>
</dbReference>
<feature type="transmembrane region" description="Helical" evidence="8">
    <location>
        <begin position="542"/>
        <end position="560"/>
    </location>
</feature>
<accession>A0A6P8ATF8</accession>
<dbReference type="InterPro" id="IPR020846">
    <property type="entry name" value="MFS_dom"/>
</dbReference>
<evidence type="ECO:0000313" key="11">
    <source>
        <dbReference type="RefSeq" id="XP_030978198.1"/>
    </source>
</evidence>
<feature type="transmembrane region" description="Helical" evidence="8">
    <location>
        <begin position="465"/>
        <end position="489"/>
    </location>
</feature>
<dbReference type="PANTHER" id="PTHR23501:SF12">
    <property type="entry name" value="MAJOR FACILITATOR SUPERFAMILY (MFS) PROFILE DOMAIN-CONTAINING PROTEIN-RELATED"/>
    <property type="match status" value="1"/>
</dbReference>
<feature type="domain" description="Major facilitator superfamily (MFS) profile" evidence="9">
    <location>
        <begin position="71"/>
        <end position="565"/>
    </location>
</feature>
<gene>
    <name evidence="11" type="ORF">PgNI_10019</name>
</gene>
<feature type="transmembrane region" description="Helical" evidence="8">
    <location>
        <begin position="265"/>
        <end position="291"/>
    </location>
</feature>
<feature type="transmembrane region" description="Helical" evidence="8">
    <location>
        <begin position="338"/>
        <end position="362"/>
    </location>
</feature>
<keyword evidence="3" id="KW-0813">Transport</keyword>
<evidence type="ECO:0000256" key="3">
    <source>
        <dbReference type="ARBA" id="ARBA00022448"/>
    </source>
</evidence>
<feature type="transmembrane region" description="Helical" evidence="8">
    <location>
        <begin position="432"/>
        <end position="453"/>
    </location>
</feature>
<feature type="transmembrane region" description="Helical" evidence="8">
    <location>
        <begin position="194"/>
        <end position="213"/>
    </location>
</feature>
<keyword evidence="5 8" id="KW-1133">Transmembrane helix</keyword>
<dbReference type="InterPro" id="IPR011701">
    <property type="entry name" value="MFS"/>
</dbReference>
<proteinExistence type="inferred from homology"/>
<dbReference type="PROSITE" id="PS50850">
    <property type="entry name" value="MFS"/>
    <property type="match status" value="1"/>
</dbReference>
<protein>
    <recommendedName>
        <fullName evidence="9">Major facilitator superfamily (MFS) profile domain-containing protein</fullName>
    </recommendedName>
</protein>
<feature type="transmembrane region" description="Helical" evidence="8">
    <location>
        <begin position="374"/>
        <end position="394"/>
    </location>
</feature>
<evidence type="ECO:0000256" key="2">
    <source>
        <dbReference type="ARBA" id="ARBA00007520"/>
    </source>
</evidence>
<feature type="transmembrane region" description="Helical" evidence="8">
    <location>
        <begin position="225"/>
        <end position="244"/>
    </location>
</feature>
<keyword evidence="6 8" id="KW-0472">Membrane</keyword>
<dbReference type="GeneID" id="41964907"/>
<organism evidence="10 11">
    <name type="scientific">Pyricularia grisea</name>
    <name type="common">Crabgrass-specific blast fungus</name>
    <name type="synonym">Magnaporthe grisea</name>
    <dbReference type="NCBI Taxonomy" id="148305"/>
    <lineage>
        <taxon>Eukaryota</taxon>
        <taxon>Fungi</taxon>
        <taxon>Dikarya</taxon>
        <taxon>Ascomycota</taxon>
        <taxon>Pezizomycotina</taxon>
        <taxon>Sordariomycetes</taxon>
        <taxon>Sordariomycetidae</taxon>
        <taxon>Magnaporthales</taxon>
        <taxon>Pyriculariaceae</taxon>
        <taxon>Pyricularia</taxon>
    </lineage>
</organism>
<feature type="transmembrane region" description="Helical" evidence="8">
    <location>
        <begin position="105"/>
        <end position="124"/>
    </location>
</feature>
<dbReference type="PANTHER" id="PTHR23501">
    <property type="entry name" value="MAJOR FACILITATOR SUPERFAMILY"/>
    <property type="match status" value="1"/>
</dbReference>
<evidence type="ECO:0000256" key="6">
    <source>
        <dbReference type="ARBA" id="ARBA00023136"/>
    </source>
</evidence>
<evidence type="ECO:0000256" key="5">
    <source>
        <dbReference type="ARBA" id="ARBA00022989"/>
    </source>
</evidence>
<dbReference type="KEGG" id="pgri:PgNI_10019"/>
<reference evidence="11" key="3">
    <citation type="submission" date="2025-08" db="UniProtKB">
        <authorList>
            <consortium name="RefSeq"/>
        </authorList>
    </citation>
    <scope>IDENTIFICATION</scope>
    <source>
        <strain evidence="11">NI907</strain>
    </source>
</reference>
<name>A0A6P8ATF8_PYRGI</name>
<dbReference type="GO" id="GO:0005886">
    <property type="term" value="C:plasma membrane"/>
    <property type="evidence" value="ECO:0007669"/>
    <property type="project" value="TreeGrafter"/>
</dbReference>
<dbReference type="Gene3D" id="1.20.1250.20">
    <property type="entry name" value="MFS general substrate transporter like domains"/>
    <property type="match status" value="2"/>
</dbReference>
<evidence type="ECO:0000313" key="10">
    <source>
        <dbReference type="Proteomes" id="UP000515153"/>
    </source>
</evidence>
<dbReference type="InterPro" id="IPR036259">
    <property type="entry name" value="MFS_trans_sf"/>
</dbReference>
<dbReference type="RefSeq" id="XP_030978198.1">
    <property type="nucleotide sequence ID" value="XM_031129999.1"/>
</dbReference>
<dbReference type="Proteomes" id="UP000515153">
    <property type="component" value="Unplaced"/>
</dbReference>
<reference evidence="11" key="2">
    <citation type="submission" date="2019-10" db="EMBL/GenBank/DDBJ databases">
        <authorList>
            <consortium name="NCBI Genome Project"/>
        </authorList>
    </citation>
    <scope>NUCLEOTIDE SEQUENCE</scope>
    <source>
        <strain evidence="11">NI907</strain>
    </source>
</reference>
<comment type="similarity">
    <text evidence="2">Belongs to the major facilitator superfamily. TCR/Tet family.</text>
</comment>
<sequence length="573" mass="61296">MVASENYLTNVMEDQHVPPSLSDEKSANDRLSTPPGGKLEDSTTENNGKEANEALKSDSPRPVHGVKWVLVVVSLLASFLIYSLDVTIVATIQPAIVLTFGHVDLVPWLAAAFALASAATVLPWSKAYGTFSAKILFISGTVLFMAASALCGAAPDINAFIVGRALAGVGGIGMYMGIMTILSVNTSESERPRYLGMLGFFWGIGTVLGPVVGGAFAESSATWRWAFYINLIVGAVVAPIYVFILPDFIPQPGVSLKERLAQLDYLGALGSAGAFLCIMMAMNFGGVLWSWNDGRSIALFILAVVIAVAFTLQQVFLIRTSMQYRMFPMHFFKNRTMVILFGNMMWAAFGCLISIYYLPLYFQFSRGATAMETSVYMLPFILFLSVAVLLNGHFMAKTGYYYPWFLFGTALQAIGAGLMYTVDETTPDAKIYGYTLLLGFGVGCYSQAGFPVAQVSVAAGDIPYSVGFMMVSQMLGIALGTGMAGALFVNTAHHGLSAIFPHASPDEISSAASGASSALLNAADPDTRARAVHVIALAIRNAFVPMVVSGAIAFLSSLFLKREKVFVPQAMAG</sequence>
<evidence type="ECO:0000256" key="4">
    <source>
        <dbReference type="ARBA" id="ARBA00022692"/>
    </source>
</evidence>
<reference evidence="11" key="1">
    <citation type="journal article" date="2019" name="Mol. Biol. Evol.">
        <title>Blast fungal genomes show frequent chromosomal changes, gene gains and losses, and effector gene turnover.</title>
        <authorList>
            <person name="Gomez Luciano L.B."/>
            <person name="Jason Tsai I."/>
            <person name="Chuma I."/>
            <person name="Tosa Y."/>
            <person name="Chen Y.H."/>
            <person name="Li J.Y."/>
            <person name="Li M.Y."/>
            <person name="Jade Lu M.Y."/>
            <person name="Nakayashiki H."/>
            <person name="Li W.H."/>
        </authorList>
    </citation>
    <scope>NUCLEOTIDE SEQUENCE</scope>
    <source>
        <strain evidence="11">NI907</strain>
    </source>
</reference>
<feature type="compositionally biased region" description="Basic and acidic residues" evidence="7">
    <location>
        <begin position="47"/>
        <end position="60"/>
    </location>
</feature>
<comment type="subcellular location">
    <subcellularLocation>
        <location evidence="1">Membrane</location>
        <topology evidence="1">Multi-pass membrane protein</topology>
    </subcellularLocation>
</comment>
<evidence type="ECO:0000259" key="9">
    <source>
        <dbReference type="PROSITE" id="PS50850"/>
    </source>
</evidence>
<dbReference type="SUPFAM" id="SSF103473">
    <property type="entry name" value="MFS general substrate transporter"/>
    <property type="match status" value="2"/>
</dbReference>
<dbReference type="Pfam" id="PF07690">
    <property type="entry name" value="MFS_1"/>
    <property type="match status" value="1"/>
</dbReference>
<feature type="region of interest" description="Disordered" evidence="7">
    <location>
        <begin position="1"/>
        <end position="60"/>
    </location>
</feature>
<feature type="transmembrane region" description="Helical" evidence="8">
    <location>
        <begin position="136"/>
        <end position="155"/>
    </location>
</feature>
<feature type="transmembrane region" description="Helical" evidence="8">
    <location>
        <begin position="401"/>
        <end position="420"/>
    </location>
</feature>